<dbReference type="CTD" id="55695"/>
<sequence>MMLYKEAARVINQVKGKRGTIKSLVHSSECKNVKQLYALVCETLKYSSIIDQIAASTRLLEQERWLDETMAQVLLYELLFGKGIQCGGRYRLAINKHKSALTSALARIKVKMGVVDNRDLLPDVVKNEVILPRYVRVNTLKSTVHDVIQNFLEEGYHCILTREQASTKRQEGQSANDICEMQADFVKTLKPRQFMCDVHLEDLLVFPPATDFHDHHLYRSGAIILQDKASCLPASVLAPPPESHVIDACAAPGNKTSHLAAILENTGKVFAFDVDPKRVSTLSAMTAVSGATNLEIAIQDFLKVNPREERFSNVRYILVDPSCSGSGIVSRLDHLTNDGQSNSTERLEALAAVQVKLLSHALSFPHVKRVAYSTCSVHRAENEGVVAEALAANTDFELDHLLPTWKNRGIKVADDSASRETSPEIGGLDVSACLRAVPKEDLTNGFFVAVLQRKGQSTQREQAREDSKPVRNSTCRSRKNRSGQIQTTTNCQLPNKTLTSQELGNQVDHVDDATKCNSRKRRKRKRIRAKTEEPHTTCKKLTAEDSVHDYSVHVGPKIDENHKKQTKRKKKRRKMSRIEKSE</sequence>
<name>A0A8B7Z893_ACAPL</name>
<feature type="compositionally biased region" description="Basic residues" evidence="7">
    <location>
        <begin position="517"/>
        <end position="528"/>
    </location>
</feature>
<dbReference type="Gene3D" id="3.30.70.1170">
    <property type="entry name" value="Sun protein, domain 3"/>
    <property type="match status" value="1"/>
</dbReference>
<feature type="binding site" evidence="6">
    <location>
        <position position="273"/>
    </location>
    <ligand>
        <name>S-adenosyl-L-methionine</name>
        <dbReference type="ChEBI" id="CHEBI:59789"/>
    </ligand>
</feature>
<feature type="compositionally biased region" description="Basic and acidic residues" evidence="7">
    <location>
        <begin position="529"/>
        <end position="563"/>
    </location>
</feature>
<dbReference type="OMA" id="SFKSRIY"/>
<feature type="active site" description="Nucleophile" evidence="6">
    <location>
        <position position="375"/>
    </location>
</feature>
<dbReference type="Pfam" id="PF21153">
    <property type="entry name" value="NSUN5_N"/>
    <property type="match status" value="1"/>
</dbReference>
<keyword evidence="4 6" id="KW-0694">RNA-binding</keyword>
<dbReference type="PROSITE" id="PS51686">
    <property type="entry name" value="SAM_MT_RSMB_NOP"/>
    <property type="match status" value="1"/>
</dbReference>
<feature type="region of interest" description="Disordered" evidence="7">
    <location>
        <begin position="454"/>
        <end position="489"/>
    </location>
</feature>
<dbReference type="SUPFAM" id="SSF53335">
    <property type="entry name" value="S-adenosyl-L-methionine-dependent methyltransferases"/>
    <property type="match status" value="1"/>
</dbReference>
<dbReference type="PANTHER" id="PTHR22807">
    <property type="entry name" value="NOP2 YEAST -RELATED NOL1/NOP2/FMU SUN DOMAIN-CONTAINING"/>
    <property type="match status" value="1"/>
</dbReference>
<dbReference type="Pfam" id="PF21148">
    <property type="entry name" value="NSUN5_fdxn-like"/>
    <property type="match status" value="1"/>
</dbReference>
<organism evidence="9 10">
    <name type="scientific">Acanthaster planci</name>
    <name type="common">Crown-of-thorns starfish</name>
    <dbReference type="NCBI Taxonomy" id="133434"/>
    <lineage>
        <taxon>Eukaryota</taxon>
        <taxon>Metazoa</taxon>
        <taxon>Echinodermata</taxon>
        <taxon>Eleutherozoa</taxon>
        <taxon>Asterozoa</taxon>
        <taxon>Asteroidea</taxon>
        <taxon>Valvatacea</taxon>
        <taxon>Valvatida</taxon>
        <taxon>Acanthasteridae</taxon>
        <taxon>Acanthaster</taxon>
    </lineage>
</organism>
<accession>A0A8B7Z893</accession>
<dbReference type="GeneID" id="110985275"/>
<proteinExistence type="inferred from homology"/>
<evidence type="ECO:0000256" key="7">
    <source>
        <dbReference type="SAM" id="MobiDB-lite"/>
    </source>
</evidence>
<dbReference type="InterPro" id="IPR049560">
    <property type="entry name" value="MeTrfase_RsmB-F_NOP2_cat"/>
</dbReference>
<evidence type="ECO:0000256" key="6">
    <source>
        <dbReference type="PROSITE-ProRule" id="PRU01023"/>
    </source>
</evidence>
<dbReference type="PANTHER" id="PTHR22807:SF4">
    <property type="entry name" value="28S RRNA (CYTOSINE-C(5))-METHYLTRANSFERASE"/>
    <property type="match status" value="1"/>
</dbReference>
<evidence type="ECO:0000256" key="1">
    <source>
        <dbReference type="ARBA" id="ARBA00022603"/>
    </source>
</evidence>
<evidence type="ECO:0000313" key="9">
    <source>
        <dbReference type="Proteomes" id="UP000694845"/>
    </source>
</evidence>
<dbReference type="GO" id="GO:0005730">
    <property type="term" value="C:nucleolus"/>
    <property type="evidence" value="ECO:0007669"/>
    <property type="project" value="TreeGrafter"/>
</dbReference>
<feature type="region of interest" description="Disordered" evidence="7">
    <location>
        <begin position="511"/>
        <end position="582"/>
    </location>
</feature>
<feature type="binding site" evidence="6">
    <location>
        <begin position="249"/>
        <end position="255"/>
    </location>
    <ligand>
        <name>S-adenosyl-L-methionine</name>
        <dbReference type="ChEBI" id="CHEBI:59789"/>
    </ligand>
</feature>
<dbReference type="Gene3D" id="3.40.50.150">
    <property type="entry name" value="Vaccinia Virus protein VP39"/>
    <property type="match status" value="1"/>
</dbReference>
<feature type="binding site" evidence="6">
    <location>
        <position position="300"/>
    </location>
    <ligand>
        <name>S-adenosyl-L-methionine</name>
        <dbReference type="ChEBI" id="CHEBI:59789"/>
    </ligand>
</feature>
<evidence type="ECO:0000259" key="8">
    <source>
        <dbReference type="PROSITE" id="PS51686"/>
    </source>
</evidence>
<dbReference type="RefSeq" id="XP_022101883.1">
    <property type="nucleotide sequence ID" value="XM_022246191.1"/>
</dbReference>
<dbReference type="KEGG" id="aplc:110985275"/>
<dbReference type="InterPro" id="IPR001678">
    <property type="entry name" value="MeTrfase_RsmB-F_NOP2_dom"/>
</dbReference>
<comment type="similarity">
    <text evidence="6">Belongs to the class I-like SAM-binding methyltransferase superfamily. RsmB/NOP family.</text>
</comment>
<dbReference type="PRINTS" id="PR02008">
    <property type="entry name" value="RCMTFAMILY"/>
</dbReference>
<feature type="binding site" evidence="6">
    <location>
        <position position="320"/>
    </location>
    <ligand>
        <name>S-adenosyl-L-methionine</name>
        <dbReference type="ChEBI" id="CHEBI:59789"/>
    </ligand>
</feature>
<comment type="catalytic activity">
    <reaction evidence="5">
        <text>a cytidine in 25S rRNA + S-adenosyl-L-methionine = a 5-methylcytidine in 25S rRNA + S-adenosyl-L-homocysteine + H(+)</text>
        <dbReference type="Rhea" id="RHEA:47780"/>
        <dbReference type="Rhea" id="RHEA-COMP:11911"/>
        <dbReference type="Rhea" id="RHEA-COMP:11912"/>
        <dbReference type="ChEBI" id="CHEBI:15378"/>
        <dbReference type="ChEBI" id="CHEBI:57856"/>
        <dbReference type="ChEBI" id="CHEBI:59789"/>
        <dbReference type="ChEBI" id="CHEBI:74483"/>
        <dbReference type="ChEBI" id="CHEBI:82748"/>
    </reaction>
</comment>
<dbReference type="Pfam" id="PF01189">
    <property type="entry name" value="Methyltr_RsmB-F"/>
    <property type="match status" value="1"/>
</dbReference>
<dbReference type="AlphaFoldDB" id="A0A8B7Z893"/>
<evidence type="ECO:0000256" key="5">
    <source>
        <dbReference type="ARBA" id="ARBA00053002"/>
    </source>
</evidence>
<dbReference type="GO" id="GO:0003723">
    <property type="term" value="F:RNA binding"/>
    <property type="evidence" value="ECO:0007669"/>
    <property type="project" value="UniProtKB-UniRule"/>
</dbReference>
<feature type="domain" description="SAM-dependent MTase RsmB/NOP-type" evidence="8">
    <location>
        <begin position="123"/>
        <end position="454"/>
    </location>
</feature>
<dbReference type="Proteomes" id="UP000694845">
    <property type="component" value="Unplaced"/>
</dbReference>
<keyword evidence="3 6" id="KW-0949">S-adenosyl-L-methionine</keyword>
<dbReference type="OrthoDB" id="435282at2759"/>
<evidence type="ECO:0000313" key="10">
    <source>
        <dbReference type="RefSeq" id="XP_022101883.1"/>
    </source>
</evidence>
<dbReference type="InterPro" id="IPR023267">
    <property type="entry name" value="RCMT"/>
</dbReference>
<keyword evidence="9" id="KW-1185">Reference proteome</keyword>
<gene>
    <name evidence="10" type="primary">LOC110985275</name>
</gene>
<dbReference type="FunFam" id="3.40.50.150:FF:000164">
    <property type="entry name" value="Methyltransferase NSUN5, putative"/>
    <property type="match status" value="1"/>
</dbReference>
<dbReference type="InterPro" id="IPR048889">
    <property type="entry name" value="NSUN5_RCM1_N"/>
</dbReference>
<dbReference type="GO" id="GO:0008173">
    <property type="term" value="F:RNA methyltransferase activity"/>
    <property type="evidence" value="ECO:0007669"/>
    <property type="project" value="InterPro"/>
</dbReference>
<evidence type="ECO:0000256" key="4">
    <source>
        <dbReference type="ARBA" id="ARBA00022884"/>
    </source>
</evidence>
<evidence type="ECO:0000256" key="2">
    <source>
        <dbReference type="ARBA" id="ARBA00022679"/>
    </source>
</evidence>
<reference evidence="10" key="1">
    <citation type="submission" date="2025-08" db="UniProtKB">
        <authorList>
            <consortium name="RefSeq"/>
        </authorList>
    </citation>
    <scope>IDENTIFICATION</scope>
</reference>
<dbReference type="InterPro" id="IPR029063">
    <property type="entry name" value="SAM-dependent_MTases_sf"/>
</dbReference>
<evidence type="ECO:0000256" key="3">
    <source>
        <dbReference type="ARBA" id="ARBA00022691"/>
    </source>
</evidence>
<dbReference type="GO" id="GO:0070475">
    <property type="term" value="P:rRNA base methylation"/>
    <property type="evidence" value="ECO:0007669"/>
    <property type="project" value="TreeGrafter"/>
</dbReference>
<dbReference type="CDD" id="cd02440">
    <property type="entry name" value="AdoMet_MTases"/>
    <property type="match status" value="1"/>
</dbReference>
<dbReference type="InterPro" id="IPR049561">
    <property type="entry name" value="NSUN5_7_fdxn-like"/>
</dbReference>
<protein>
    <submittedName>
        <fullName evidence="10">Probable 28S rRNA (Cytosine-C(5))-methyltransferase isoform X1</fullName>
    </submittedName>
</protein>
<feature type="compositionally biased region" description="Basic residues" evidence="7">
    <location>
        <begin position="564"/>
        <end position="575"/>
    </location>
</feature>
<keyword evidence="2 6" id="KW-0808">Transferase</keyword>
<keyword evidence="1 6" id="KW-0489">Methyltransferase</keyword>